<accession>A0A1M6B7B1</accession>
<dbReference type="EC" id="3.4.23.36" evidence="9"/>
<dbReference type="PANTHER" id="PTHR33695">
    <property type="entry name" value="LIPOPROTEIN SIGNAL PEPTIDASE"/>
    <property type="match status" value="1"/>
</dbReference>
<dbReference type="Pfam" id="PF01252">
    <property type="entry name" value="Peptidase_A8"/>
    <property type="match status" value="1"/>
</dbReference>
<evidence type="ECO:0000256" key="1">
    <source>
        <dbReference type="ARBA" id="ARBA00006139"/>
    </source>
</evidence>
<comment type="function">
    <text evidence="9 10">This protein specifically catalyzes the removal of signal peptides from prolipoproteins.</text>
</comment>
<dbReference type="STRING" id="1470563.SAMN05444000_101147"/>
<proteinExistence type="inferred from homology"/>
<dbReference type="PRINTS" id="PR00781">
    <property type="entry name" value="LIPOSIGPTASE"/>
</dbReference>
<dbReference type="GO" id="GO:0006508">
    <property type="term" value="P:proteolysis"/>
    <property type="evidence" value="ECO:0007669"/>
    <property type="project" value="UniProtKB-KW"/>
</dbReference>
<dbReference type="HAMAP" id="MF_00161">
    <property type="entry name" value="LspA"/>
    <property type="match status" value="1"/>
</dbReference>
<keyword evidence="7 9" id="KW-1133">Transmembrane helix</keyword>
<keyword evidence="6 9" id="KW-0378">Hydrolase</keyword>
<evidence type="ECO:0000256" key="4">
    <source>
        <dbReference type="ARBA" id="ARBA00022692"/>
    </source>
</evidence>
<comment type="caution">
    <text evidence="9">Lacks conserved residue(s) required for the propagation of feature annotation.</text>
</comment>
<dbReference type="GO" id="GO:0004190">
    <property type="term" value="F:aspartic-type endopeptidase activity"/>
    <property type="evidence" value="ECO:0007669"/>
    <property type="project" value="UniProtKB-UniRule"/>
</dbReference>
<dbReference type="UniPathway" id="UPA00665"/>
<comment type="similarity">
    <text evidence="1 9 11">Belongs to the peptidase A8 family.</text>
</comment>
<evidence type="ECO:0000256" key="6">
    <source>
        <dbReference type="ARBA" id="ARBA00022801"/>
    </source>
</evidence>
<dbReference type="PANTHER" id="PTHR33695:SF1">
    <property type="entry name" value="LIPOPROTEIN SIGNAL PEPTIDASE"/>
    <property type="match status" value="1"/>
</dbReference>
<evidence type="ECO:0000313" key="13">
    <source>
        <dbReference type="Proteomes" id="UP000183982"/>
    </source>
</evidence>
<feature type="transmembrane region" description="Helical" evidence="9">
    <location>
        <begin position="90"/>
        <end position="110"/>
    </location>
</feature>
<evidence type="ECO:0000313" key="12">
    <source>
        <dbReference type="EMBL" id="SHI44621.1"/>
    </source>
</evidence>
<dbReference type="PROSITE" id="PS00855">
    <property type="entry name" value="SPASE_II"/>
    <property type="match status" value="1"/>
</dbReference>
<dbReference type="EMBL" id="FQZQ01000001">
    <property type="protein sequence ID" value="SHI44621.1"/>
    <property type="molecule type" value="Genomic_DNA"/>
</dbReference>
<organism evidence="12 13">
    <name type="scientific">Shimia gijangensis</name>
    <dbReference type="NCBI Taxonomy" id="1470563"/>
    <lineage>
        <taxon>Bacteria</taxon>
        <taxon>Pseudomonadati</taxon>
        <taxon>Pseudomonadota</taxon>
        <taxon>Alphaproteobacteria</taxon>
        <taxon>Rhodobacterales</taxon>
        <taxon>Roseobacteraceae</taxon>
    </lineage>
</organism>
<feature type="active site" evidence="9">
    <location>
        <position position="117"/>
    </location>
</feature>
<keyword evidence="8 9" id="KW-0472">Membrane</keyword>
<comment type="subcellular location">
    <subcellularLocation>
        <location evidence="9">Cell membrane</location>
        <topology evidence="9">Multi-pass membrane protein</topology>
    </subcellularLocation>
</comment>
<protein>
    <recommendedName>
        <fullName evidence="9">Lipoprotein signal peptidase</fullName>
        <ecNumber evidence="9">3.4.23.36</ecNumber>
    </recommendedName>
    <alternativeName>
        <fullName evidence="9">Prolipoprotein signal peptidase</fullName>
    </alternativeName>
    <alternativeName>
        <fullName evidence="9">Signal peptidase II</fullName>
        <shortName evidence="9">SPase II</shortName>
    </alternativeName>
</protein>
<dbReference type="InterPro" id="IPR001872">
    <property type="entry name" value="Peptidase_A8"/>
</dbReference>
<sequence length="156" mass="17067">MRLVFWAGFWAFLSDQASKYLVVHILNLRDVGMIDVFPPFLRLHMAWNEGVNFGLFSNSSEAARWVLIVIALLISAFVLLWVWRDPPGKGGLIAAGMLVGGALGNVVDRLLYGAVADFLNMSCCGINNPFAFNLADVWIFAGAFGLIFLGGTKKPS</sequence>
<evidence type="ECO:0000256" key="7">
    <source>
        <dbReference type="ARBA" id="ARBA00022989"/>
    </source>
</evidence>
<comment type="pathway">
    <text evidence="9">Protein modification; lipoprotein biosynthesis (signal peptide cleavage).</text>
</comment>
<dbReference type="OrthoDB" id="9810259at2"/>
<comment type="catalytic activity">
    <reaction evidence="9 10">
        <text>Release of signal peptides from bacterial membrane prolipoproteins. Hydrolyzes -Xaa-Yaa-Zaa-|-(S,diacylglyceryl)Cys-, in which Xaa is hydrophobic (preferably Leu), and Yaa (Ala or Ser) and Zaa (Gly or Ala) have small, neutral side chains.</text>
        <dbReference type="EC" id="3.4.23.36"/>
    </reaction>
</comment>
<keyword evidence="13" id="KW-1185">Reference proteome</keyword>
<keyword evidence="3 9" id="KW-0645">Protease</keyword>
<dbReference type="Proteomes" id="UP000183982">
    <property type="component" value="Unassembled WGS sequence"/>
</dbReference>
<feature type="transmembrane region" description="Helical" evidence="9">
    <location>
        <begin position="130"/>
        <end position="150"/>
    </location>
</feature>
<dbReference type="GO" id="GO:0005886">
    <property type="term" value="C:plasma membrane"/>
    <property type="evidence" value="ECO:0007669"/>
    <property type="project" value="UniProtKB-SubCell"/>
</dbReference>
<keyword evidence="4 9" id="KW-0812">Transmembrane</keyword>
<evidence type="ECO:0000256" key="2">
    <source>
        <dbReference type="ARBA" id="ARBA00022475"/>
    </source>
</evidence>
<feature type="active site" evidence="9">
    <location>
        <position position="136"/>
    </location>
</feature>
<gene>
    <name evidence="9" type="primary">lspA</name>
    <name evidence="12" type="ORF">SAMN05444000_101147</name>
</gene>
<keyword evidence="5 9" id="KW-0064">Aspartyl protease</keyword>
<name>A0A1M6B7B1_9RHOB</name>
<reference evidence="13" key="1">
    <citation type="submission" date="2016-11" db="EMBL/GenBank/DDBJ databases">
        <authorList>
            <person name="Varghese N."/>
            <person name="Submissions S."/>
        </authorList>
    </citation>
    <scope>NUCLEOTIDE SEQUENCE [LARGE SCALE GENOMIC DNA]</scope>
    <source>
        <strain evidence="13">DSM 100564</strain>
    </source>
</reference>
<evidence type="ECO:0000256" key="11">
    <source>
        <dbReference type="RuleBase" id="RU004181"/>
    </source>
</evidence>
<dbReference type="NCBIfam" id="TIGR00077">
    <property type="entry name" value="lspA"/>
    <property type="match status" value="1"/>
</dbReference>
<evidence type="ECO:0000256" key="5">
    <source>
        <dbReference type="ARBA" id="ARBA00022750"/>
    </source>
</evidence>
<evidence type="ECO:0000256" key="9">
    <source>
        <dbReference type="HAMAP-Rule" id="MF_00161"/>
    </source>
</evidence>
<keyword evidence="2 9" id="KW-1003">Cell membrane</keyword>
<evidence type="ECO:0000256" key="10">
    <source>
        <dbReference type="RuleBase" id="RU000594"/>
    </source>
</evidence>
<dbReference type="RefSeq" id="WP_073248377.1">
    <property type="nucleotide sequence ID" value="NZ_FQZQ01000001.1"/>
</dbReference>
<evidence type="ECO:0000256" key="3">
    <source>
        <dbReference type="ARBA" id="ARBA00022670"/>
    </source>
</evidence>
<feature type="transmembrane region" description="Helical" evidence="9">
    <location>
        <begin position="62"/>
        <end position="83"/>
    </location>
</feature>
<dbReference type="AlphaFoldDB" id="A0A1M6B7B1"/>
<evidence type="ECO:0000256" key="8">
    <source>
        <dbReference type="ARBA" id="ARBA00023136"/>
    </source>
</evidence>